<gene>
    <name evidence="1" type="ORF">A4L_24</name>
</gene>
<dbReference type="RefSeq" id="YP_009042794.1">
    <property type="nucleotide sequence ID" value="NC_024358.1"/>
</dbReference>
<dbReference type="Proteomes" id="UP000027000">
    <property type="component" value="Segment"/>
</dbReference>
<dbReference type="EMDB" id="EMD-61942"/>
<evidence type="ECO:0007829" key="3">
    <source>
        <dbReference type="PDB" id="9K09"/>
    </source>
</evidence>
<organism evidence="1 2">
    <name type="scientific">Anabaena phage A-4L</name>
    <dbReference type="NCBI Taxonomy" id="1357732"/>
    <lineage>
        <taxon>Viruses</taxon>
        <taxon>Duplodnaviria</taxon>
        <taxon>Heunggongvirae</taxon>
        <taxon>Uroviricota</taxon>
        <taxon>Caudoviricetes</taxon>
        <taxon>Saffermanviridae</taxon>
        <taxon>Kozyakovvirus</taxon>
        <taxon>Kozyakovvirus A4L</taxon>
    </lineage>
</organism>
<dbReference type="KEGG" id="vg:19686315"/>
<keyword evidence="2" id="KW-1185">Reference proteome</keyword>
<name>A0A059PY41_9CAUD</name>
<evidence type="ECO:0000313" key="2">
    <source>
        <dbReference type="Proteomes" id="UP000027000"/>
    </source>
</evidence>
<dbReference type="PDB" id="9K09">
    <property type="method" value="EM"/>
    <property type="resolution" value="2.60 A"/>
    <property type="chains" value="A/B/C/P/Q/R/X/Y/Z/a/b/c/p/q/r/x/y/z=1-372"/>
</dbReference>
<keyword evidence="3" id="KW-0002">3D-structure</keyword>
<dbReference type="SMR" id="A0A059PY41"/>
<proteinExistence type="evidence at protein level"/>
<sequence>MATSNVVVSRTGTGWTVDVTACNLLSDTGIKDFIVLHNAIVVSNVTYAKTTATTLTYTGAALPSNTPVEIRRKTPNSIIQLVTYGQKLSSNLWNSEIDRNIRWREEVDLNGAGLVASTPTPQNDAYGLVWAGDTFYPPTRKSVYDKIETLATKSGAVLTGATANVSPSTADNTLALATTAYVKANLADYATLVSPILTGDPRAVTTSVTDNDTSIATTAHVRAFANSRLAFNAFRGGQQGVPSLNYITTVCQFTSSAVRSGWGDNFSSNRWLVGQGGTYYVSVTCRFATTGGTPPTYMDVLLFVGLSPTGVENFVIRQQTNYPSFGYTLTWSGVLFFNTNDNVYLTYQAQAIGGGGYAVVIEDARFNAIQLS</sequence>
<accession>A0A059PY41</accession>
<dbReference type="EMBL" id="KF356198">
    <property type="protein sequence ID" value="AGR48551.1"/>
    <property type="molecule type" value="Genomic_DNA"/>
</dbReference>
<evidence type="ECO:0000313" key="1">
    <source>
        <dbReference type="EMBL" id="AGR48551.1"/>
    </source>
</evidence>
<reference evidence="3" key="2">
    <citation type="journal article" date="2025" name="Proc. Natl. Acad. Sci. U.S.A.">
        <title>Cryo-EM structure of cyanopodophage A4 reveals a pentameric pre-ejectosome in the double-stabilized capsid.</title>
        <authorList>
            <person name="Hou P."/>
            <person name="Zhou R.Q."/>
            <person name="Jiang Y.L."/>
            <person name="Yu R.C."/>
            <person name="Du K."/>
            <person name="Gan N."/>
            <person name="Ke F."/>
            <person name="Zhang Q.Y."/>
            <person name="Li Q."/>
            <person name="Zhou C.Z."/>
        </authorList>
    </citation>
    <scope>STRUCTURE BY ELECTRON MICROSCOPY (2.60 ANGSTROMS)</scope>
</reference>
<dbReference type="GeneID" id="19686315"/>
<protein>
    <submittedName>
        <fullName evidence="1">Tail fiber protein</fullName>
    </submittedName>
</protein>
<reference evidence="1 2" key="1">
    <citation type="journal article" date="2015" name="Virus Res.">
        <title>Unraveling the genome structure of cyanobacterial podovirus A-4L with long direct terminal repeats.</title>
        <authorList>
            <person name="Ou T."/>
            <person name="Liao X.Y."/>
            <person name="Gao X.C."/>
            <person name="Xu X.D."/>
            <person name="Zhang Q.Y."/>
        </authorList>
    </citation>
    <scope>NUCLEOTIDE SEQUENCE [LARGE SCALE GENOMIC DNA]</scope>
</reference>